<dbReference type="InterPro" id="IPR016181">
    <property type="entry name" value="Acyl_CoA_acyltransferase"/>
</dbReference>
<dbReference type="CDD" id="cd04301">
    <property type="entry name" value="NAT_SF"/>
    <property type="match status" value="1"/>
</dbReference>
<sequence>MDEKEKSEIIIRGGTIAEVLSISLAVPEFERPYGGDVYAERLQGKANLILVAEYVGKLVGFKVGYAIDEDTFYSWMGGVLPAFRRNGVAGVLADVQADWAKKSGYKKLFFKTRNRHKEMIRFGLKRGFMITDLVKKYPKEEFRIIMEKDL</sequence>
<feature type="domain" description="N-acetyltransferase" evidence="1">
    <location>
        <begin position="9"/>
        <end position="150"/>
    </location>
</feature>
<accession>A0ABR9AI59</accession>
<gene>
    <name evidence="2" type="ORF">IFO69_02120</name>
</gene>
<evidence type="ECO:0000259" key="1">
    <source>
        <dbReference type="PROSITE" id="PS51186"/>
    </source>
</evidence>
<dbReference type="PROSITE" id="PS51186">
    <property type="entry name" value="GNAT"/>
    <property type="match status" value="1"/>
</dbReference>
<reference evidence="2 3" key="1">
    <citation type="submission" date="2020-09" db="EMBL/GenBank/DDBJ databases">
        <title>Echinicola sp. CAU 1574 isolated from sand of Sido Beach.</title>
        <authorList>
            <person name="Kim W."/>
        </authorList>
    </citation>
    <scope>NUCLEOTIDE SEQUENCE [LARGE SCALE GENOMIC DNA]</scope>
    <source>
        <strain evidence="2 3">CAU 1574</strain>
    </source>
</reference>
<evidence type="ECO:0000313" key="3">
    <source>
        <dbReference type="Proteomes" id="UP000647133"/>
    </source>
</evidence>
<organism evidence="2 3">
    <name type="scientific">Echinicola arenosa</name>
    <dbReference type="NCBI Taxonomy" id="2774144"/>
    <lineage>
        <taxon>Bacteria</taxon>
        <taxon>Pseudomonadati</taxon>
        <taxon>Bacteroidota</taxon>
        <taxon>Cytophagia</taxon>
        <taxon>Cytophagales</taxon>
        <taxon>Cyclobacteriaceae</taxon>
        <taxon>Echinicola</taxon>
    </lineage>
</organism>
<dbReference type="EMBL" id="JACYTQ010000001">
    <property type="protein sequence ID" value="MBD8487533.1"/>
    <property type="molecule type" value="Genomic_DNA"/>
</dbReference>
<comment type="caution">
    <text evidence="2">The sequence shown here is derived from an EMBL/GenBank/DDBJ whole genome shotgun (WGS) entry which is preliminary data.</text>
</comment>
<name>A0ABR9AI59_9BACT</name>
<dbReference type="Pfam" id="PF00583">
    <property type="entry name" value="Acetyltransf_1"/>
    <property type="match status" value="1"/>
</dbReference>
<dbReference type="InterPro" id="IPR000182">
    <property type="entry name" value="GNAT_dom"/>
</dbReference>
<dbReference type="Gene3D" id="3.40.630.30">
    <property type="match status" value="1"/>
</dbReference>
<dbReference type="Proteomes" id="UP000647133">
    <property type="component" value="Unassembled WGS sequence"/>
</dbReference>
<keyword evidence="3" id="KW-1185">Reference proteome</keyword>
<evidence type="ECO:0000313" key="2">
    <source>
        <dbReference type="EMBL" id="MBD8487533.1"/>
    </source>
</evidence>
<protein>
    <submittedName>
        <fullName evidence="2">GNAT family N-acetyltransferase</fullName>
    </submittedName>
</protein>
<proteinExistence type="predicted"/>
<dbReference type="SUPFAM" id="SSF55729">
    <property type="entry name" value="Acyl-CoA N-acyltransferases (Nat)"/>
    <property type="match status" value="1"/>
</dbReference>
<dbReference type="RefSeq" id="WP_192007536.1">
    <property type="nucleotide sequence ID" value="NZ_JACYTQ010000001.1"/>
</dbReference>